<accession>A0A9Y2JX68</accession>
<dbReference type="Gene3D" id="3.30.390.30">
    <property type="match status" value="1"/>
</dbReference>
<evidence type="ECO:0000313" key="7">
    <source>
        <dbReference type="EMBL" id="WIY06358.1"/>
    </source>
</evidence>
<dbReference type="InterPro" id="IPR023753">
    <property type="entry name" value="FAD/NAD-binding_dom"/>
</dbReference>
<dbReference type="InterPro" id="IPR036188">
    <property type="entry name" value="FAD/NAD-bd_sf"/>
</dbReference>
<feature type="domain" description="Reductase C-terminal" evidence="6">
    <location>
        <begin position="311"/>
        <end position="374"/>
    </location>
</feature>
<organism evidence="7 8">
    <name type="scientific">Amycolatopsis mongoliensis</name>
    <dbReference type="NCBI Taxonomy" id="715475"/>
    <lineage>
        <taxon>Bacteria</taxon>
        <taxon>Bacillati</taxon>
        <taxon>Actinomycetota</taxon>
        <taxon>Actinomycetes</taxon>
        <taxon>Pseudonocardiales</taxon>
        <taxon>Pseudonocardiaceae</taxon>
        <taxon>Amycolatopsis</taxon>
    </lineage>
</organism>
<dbReference type="GO" id="GO:0016651">
    <property type="term" value="F:oxidoreductase activity, acting on NAD(P)H"/>
    <property type="evidence" value="ECO:0007669"/>
    <property type="project" value="TreeGrafter"/>
</dbReference>
<dbReference type="PRINTS" id="PR00469">
    <property type="entry name" value="PNDRDTASEII"/>
</dbReference>
<name>A0A9Y2JX68_9PSEU</name>
<dbReference type="SUPFAM" id="SSF51905">
    <property type="entry name" value="FAD/NAD(P)-binding domain"/>
    <property type="match status" value="2"/>
</dbReference>
<dbReference type="GO" id="GO:0005737">
    <property type="term" value="C:cytoplasm"/>
    <property type="evidence" value="ECO:0007669"/>
    <property type="project" value="TreeGrafter"/>
</dbReference>
<keyword evidence="4" id="KW-0560">Oxidoreductase</keyword>
<dbReference type="AlphaFoldDB" id="A0A9Y2JX68"/>
<protein>
    <submittedName>
        <fullName evidence="7">FAD-dependent oxidoreductase</fullName>
    </submittedName>
</protein>
<dbReference type="RefSeq" id="WP_286002618.1">
    <property type="nucleotide sequence ID" value="NZ_CP127295.1"/>
</dbReference>
<proteinExistence type="predicted"/>
<keyword evidence="3" id="KW-0274">FAD</keyword>
<reference evidence="7 8" key="1">
    <citation type="submission" date="2023-06" db="EMBL/GenBank/DDBJ databases">
        <authorList>
            <person name="Oyuntsetseg B."/>
            <person name="Kim S.B."/>
        </authorList>
    </citation>
    <scope>NUCLEOTIDE SEQUENCE [LARGE SCALE GENOMIC DNA]</scope>
    <source>
        <strain evidence="7 8">4-36</strain>
    </source>
</reference>
<sequence length="380" mass="39378">MKRVAVVGASLAGVRAAQELRAQGYDGGIVLIGEERHLPYDRPPLSKAFLAGAASQASLELLDAGDLASLALDFRLGVRATALEPAARRVLLSDGGSVHADGVVIATGGRARTLPGFEGAHTLRTLDDALALRAALVPGVRVVIVGAGFIGAEVASTCRSLGLDVTVLEALDAPLAPALGPRLAAVCARLHADHGTDLRCGVRVEGLSEAGVRLADGSLVPADVVVTGVGMTPATEWLAGSGLKVGNGVHVDAGLVTELPQVVAVGDVAHYHVDGVGRRHEHWTNASEQAPVAVANLLAGRTERTYTPSGYVWSDQYSGTIQLAGHPRPDDTLSFVDGDPSSSSFVAVWQRDGATVGVFALNNAKLFNRLRRPLRRPVGV</sequence>
<dbReference type="KEGG" id="amog:QRX60_21845"/>
<evidence type="ECO:0000256" key="1">
    <source>
        <dbReference type="ARBA" id="ARBA00001974"/>
    </source>
</evidence>
<dbReference type="PANTHER" id="PTHR43557:SF2">
    <property type="entry name" value="RIESKE DOMAIN-CONTAINING PROTEIN-RELATED"/>
    <property type="match status" value="1"/>
</dbReference>
<evidence type="ECO:0000259" key="6">
    <source>
        <dbReference type="Pfam" id="PF14759"/>
    </source>
</evidence>
<dbReference type="Pfam" id="PF14759">
    <property type="entry name" value="Reductase_C"/>
    <property type="match status" value="1"/>
</dbReference>
<evidence type="ECO:0000313" key="8">
    <source>
        <dbReference type="Proteomes" id="UP001239397"/>
    </source>
</evidence>
<dbReference type="EMBL" id="CP127295">
    <property type="protein sequence ID" value="WIY06358.1"/>
    <property type="molecule type" value="Genomic_DNA"/>
</dbReference>
<dbReference type="PANTHER" id="PTHR43557">
    <property type="entry name" value="APOPTOSIS-INDUCING FACTOR 1"/>
    <property type="match status" value="1"/>
</dbReference>
<comment type="cofactor">
    <cofactor evidence="1">
        <name>FAD</name>
        <dbReference type="ChEBI" id="CHEBI:57692"/>
    </cofactor>
</comment>
<dbReference type="PRINTS" id="PR00368">
    <property type="entry name" value="FADPNR"/>
</dbReference>
<dbReference type="InterPro" id="IPR016156">
    <property type="entry name" value="FAD/NAD-linked_Rdtase_dimer_sf"/>
</dbReference>
<gene>
    <name evidence="7" type="ORF">QRX60_21845</name>
</gene>
<dbReference type="SUPFAM" id="SSF55424">
    <property type="entry name" value="FAD/NAD-linked reductases, dimerisation (C-terminal) domain"/>
    <property type="match status" value="1"/>
</dbReference>
<evidence type="ECO:0000256" key="3">
    <source>
        <dbReference type="ARBA" id="ARBA00022827"/>
    </source>
</evidence>
<keyword evidence="2" id="KW-0285">Flavoprotein</keyword>
<evidence type="ECO:0000256" key="4">
    <source>
        <dbReference type="ARBA" id="ARBA00023002"/>
    </source>
</evidence>
<dbReference type="Gene3D" id="3.50.50.60">
    <property type="entry name" value="FAD/NAD(P)-binding domain"/>
    <property type="match status" value="2"/>
</dbReference>
<keyword evidence="8" id="KW-1185">Reference proteome</keyword>
<evidence type="ECO:0000259" key="5">
    <source>
        <dbReference type="Pfam" id="PF07992"/>
    </source>
</evidence>
<dbReference type="InterPro" id="IPR050446">
    <property type="entry name" value="FAD-oxidoreductase/Apoptosis"/>
</dbReference>
<evidence type="ECO:0000256" key="2">
    <source>
        <dbReference type="ARBA" id="ARBA00022630"/>
    </source>
</evidence>
<dbReference type="Proteomes" id="UP001239397">
    <property type="component" value="Chromosome"/>
</dbReference>
<feature type="domain" description="FAD/NAD(P)-binding" evidence="5">
    <location>
        <begin position="3"/>
        <end position="290"/>
    </location>
</feature>
<dbReference type="InterPro" id="IPR028202">
    <property type="entry name" value="Reductase_C"/>
</dbReference>
<dbReference type="Pfam" id="PF07992">
    <property type="entry name" value="Pyr_redox_2"/>
    <property type="match status" value="1"/>
</dbReference>